<comment type="caution">
    <text evidence="1">The sequence shown here is derived from an EMBL/GenBank/DDBJ whole genome shotgun (WGS) entry which is preliminary data.</text>
</comment>
<dbReference type="EMBL" id="JAGKQM010000008">
    <property type="protein sequence ID" value="KAH0913847.1"/>
    <property type="molecule type" value="Genomic_DNA"/>
</dbReference>
<protein>
    <submittedName>
        <fullName evidence="1">Uncharacterized protein</fullName>
    </submittedName>
</protein>
<keyword evidence="2" id="KW-1185">Reference proteome</keyword>
<name>A0ABQ8C9U0_BRANA</name>
<accession>A0ABQ8C9U0</accession>
<evidence type="ECO:0000313" key="1">
    <source>
        <dbReference type="EMBL" id="KAH0913847.1"/>
    </source>
</evidence>
<sequence length="130" mass="14664">VYIFRDILLLDQLAPLPASATAKPSVMGYGDLLPANVHVGPVELDALQENLSNDIFAENLNCHCLQLPERSITVCSLSNSWILHSCSYDCDYFNDNVMVLLDCRLDMGFKICCYLFDNQPAPRTRFDLFL</sequence>
<organism evidence="1 2">
    <name type="scientific">Brassica napus</name>
    <name type="common">Rape</name>
    <dbReference type="NCBI Taxonomy" id="3708"/>
    <lineage>
        <taxon>Eukaryota</taxon>
        <taxon>Viridiplantae</taxon>
        <taxon>Streptophyta</taxon>
        <taxon>Embryophyta</taxon>
        <taxon>Tracheophyta</taxon>
        <taxon>Spermatophyta</taxon>
        <taxon>Magnoliopsida</taxon>
        <taxon>eudicotyledons</taxon>
        <taxon>Gunneridae</taxon>
        <taxon>Pentapetalae</taxon>
        <taxon>rosids</taxon>
        <taxon>malvids</taxon>
        <taxon>Brassicales</taxon>
        <taxon>Brassicaceae</taxon>
        <taxon>Brassiceae</taxon>
        <taxon>Brassica</taxon>
    </lineage>
</organism>
<feature type="non-terminal residue" evidence="1">
    <location>
        <position position="1"/>
    </location>
</feature>
<reference evidence="1 2" key="1">
    <citation type="submission" date="2021-05" db="EMBL/GenBank/DDBJ databases">
        <title>Genome Assembly of Synthetic Allotetraploid Brassica napus Reveals Homoeologous Exchanges between Subgenomes.</title>
        <authorList>
            <person name="Davis J.T."/>
        </authorList>
    </citation>
    <scope>NUCLEOTIDE SEQUENCE [LARGE SCALE GENOMIC DNA]</scope>
    <source>
        <strain evidence="2">cv. Da-Ae</strain>
        <tissue evidence="1">Seedling</tissue>
    </source>
</reference>
<gene>
    <name evidence="1" type="ORF">HID58_028293</name>
</gene>
<evidence type="ECO:0000313" key="2">
    <source>
        <dbReference type="Proteomes" id="UP000824890"/>
    </source>
</evidence>
<dbReference type="Proteomes" id="UP000824890">
    <property type="component" value="Unassembled WGS sequence"/>
</dbReference>
<proteinExistence type="predicted"/>